<evidence type="ECO:0000256" key="4">
    <source>
        <dbReference type="ARBA" id="ARBA00023125"/>
    </source>
</evidence>
<dbReference type="EMBL" id="CP073708">
    <property type="protein sequence ID" value="QUO43115.1"/>
    <property type="molecule type" value="Genomic_DNA"/>
</dbReference>
<evidence type="ECO:0000259" key="6">
    <source>
        <dbReference type="Pfam" id="PF04542"/>
    </source>
</evidence>
<gene>
    <name evidence="8" type="ORF">JD108_09590</name>
    <name evidence="9" type="ORF">KDJ56_09285</name>
</gene>
<proteinExistence type="inferred from homology"/>
<dbReference type="GO" id="GO:0016987">
    <property type="term" value="F:sigma factor activity"/>
    <property type="evidence" value="ECO:0007669"/>
    <property type="project" value="UniProtKB-KW"/>
</dbReference>
<dbReference type="InterPro" id="IPR007627">
    <property type="entry name" value="RNA_pol_sigma70_r2"/>
</dbReference>
<evidence type="ECO:0000313" key="9">
    <source>
        <dbReference type="EMBL" id="QUO43115.1"/>
    </source>
</evidence>
<dbReference type="InterPro" id="IPR036388">
    <property type="entry name" value="WH-like_DNA-bd_sf"/>
</dbReference>
<evidence type="ECO:0000256" key="5">
    <source>
        <dbReference type="ARBA" id="ARBA00023163"/>
    </source>
</evidence>
<keyword evidence="5" id="KW-0804">Transcription</keyword>
<dbReference type="EMBL" id="CP066308">
    <property type="protein sequence ID" value="QQE76087.1"/>
    <property type="molecule type" value="Genomic_DNA"/>
</dbReference>
<accession>A0A7T5ENZ3</accession>
<dbReference type="Pfam" id="PF04542">
    <property type="entry name" value="Sigma70_r2"/>
    <property type="match status" value="1"/>
</dbReference>
<dbReference type="GO" id="GO:0006352">
    <property type="term" value="P:DNA-templated transcription initiation"/>
    <property type="evidence" value="ECO:0007669"/>
    <property type="project" value="InterPro"/>
</dbReference>
<evidence type="ECO:0000313" key="8">
    <source>
        <dbReference type="EMBL" id="QQE76087.1"/>
    </source>
</evidence>
<reference evidence="9" key="2">
    <citation type="submission" date="2021-04" db="EMBL/GenBank/DDBJ databases">
        <title>Brevibacillus composti FJAT-54423, complete genome.</title>
        <authorList>
            <person name="Tang R."/>
        </authorList>
    </citation>
    <scope>NUCLEOTIDE SEQUENCE</scope>
    <source>
        <strain evidence="9">FJAT-54424</strain>
    </source>
</reference>
<feature type="domain" description="RNA polymerase sigma-70 region 2" evidence="6">
    <location>
        <begin position="25"/>
        <end position="92"/>
    </location>
</feature>
<evidence type="ECO:0000313" key="11">
    <source>
        <dbReference type="Proteomes" id="UP000677234"/>
    </source>
</evidence>
<evidence type="ECO:0000256" key="1">
    <source>
        <dbReference type="ARBA" id="ARBA00010641"/>
    </source>
</evidence>
<dbReference type="Pfam" id="PF04545">
    <property type="entry name" value="Sigma70_r4"/>
    <property type="match status" value="1"/>
</dbReference>
<name>A0A7T5ENZ3_9BACL</name>
<dbReference type="AlphaFoldDB" id="A0A7T5ENZ3"/>
<sequence>MSAKIEDDHLLREIGRGSRAAFERFYEKYATFVYRTALRIMHDPAEAEDLCHDVFLEVYRTADQYKEERGSVEAWLAVKTRSRCIDRLRKTKIKAKYAKNLPPAKEMATVEETILTKLERDLVRDVLGGIPEAQRQAVYGFYFQAKTHRELAQAMNRPLGTVKSLVRYGLHNLRKQLVQNGWAGKEGREK</sequence>
<evidence type="ECO:0000259" key="7">
    <source>
        <dbReference type="Pfam" id="PF04545"/>
    </source>
</evidence>
<dbReference type="Proteomes" id="UP000677234">
    <property type="component" value="Chromosome"/>
</dbReference>
<dbReference type="RefSeq" id="WP_198829595.1">
    <property type="nucleotide sequence ID" value="NZ_CP066308.1"/>
</dbReference>
<dbReference type="InterPro" id="IPR013325">
    <property type="entry name" value="RNA_pol_sigma_r2"/>
</dbReference>
<dbReference type="KEGG" id="bcop:JD108_09590"/>
<keyword evidence="4" id="KW-0238">DNA-binding</keyword>
<protein>
    <submittedName>
        <fullName evidence="8">Sigma-70 family RNA polymerase sigma factor</fullName>
    </submittedName>
</protein>
<keyword evidence="11" id="KW-1185">Reference proteome</keyword>
<dbReference type="SUPFAM" id="SSF88946">
    <property type="entry name" value="Sigma2 domain of RNA polymerase sigma factors"/>
    <property type="match status" value="1"/>
</dbReference>
<dbReference type="Gene3D" id="1.10.1740.10">
    <property type="match status" value="1"/>
</dbReference>
<dbReference type="Proteomes" id="UP000595847">
    <property type="component" value="Chromosome"/>
</dbReference>
<comment type="similarity">
    <text evidence="1">Belongs to the sigma-70 factor family. ECF subfamily.</text>
</comment>
<dbReference type="Gene3D" id="1.10.10.10">
    <property type="entry name" value="Winged helix-like DNA-binding domain superfamily/Winged helix DNA-binding domain"/>
    <property type="match status" value="1"/>
</dbReference>
<evidence type="ECO:0000256" key="2">
    <source>
        <dbReference type="ARBA" id="ARBA00023015"/>
    </source>
</evidence>
<dbReference type="InterPro" id="IPR007630">
    <property type="entry name" value="RNA_pol_sigma70_r4"/>
</dbReference>
<dbReference type="GO" id="GO:0003677">
    <property type="term" value="F:DNA binding"/>
    <property type="evidence" value="ECO:0007669"/>
    <property type="project" value="UniProtKB-KW"/>
</dbReference>
<reference evidence="8 10" key="1">
    <citation type="submission" date="2020-12" db="EMBL/GenBank/DDBJ databases">
        <title>strain FJAT-54423T represents a novel species of the genus Brevibacillus.</title>
        <authorList>
            <person name="Tang R."/>
        </authorList>
    </citation>
    <scope>NUCLEOTIDE SEQUENCE [LARGE SCALE GENOMIC DNA]</scope>
    <source>
        <strain evidence="8 10">FJAT-54423</strain>
    </source>
</reference>
<evidence type="ECO:0000256" key="3">
    <source>
        <dbReference type="ARBA" id="ARBA00023082"/>
    </source>
</evidence>
<dbReference type="InterPro" id="IPR039425">
    <property type="entry name" value="RNA_pol_sigma-70-like"/>
</dbReference>
<keyword evidence="3" id="KW-0731">Sigma factor</keyword>
<dbReference type="PANTHER" id="PTHR43133:SF62">
    <property type="entry name" value="RNA POLYMERASE SIGMA FACTOR SIGZ"/>
    <property type="match status" value="1"/>
</dbReference>
<dbReference type="NCBIfam" id="TIGR02937">
    <property type="entry name" value="sigma70-ECF"/>
    <property type="match status" value="1"/>
</dbReference>
<dbReference type="PANTHER" id="PTHR43133">
    <property type="entry name" value="RNA POLYMERASE ECF-TYPE SIGMA FACTO"/>
    <property type="match status" value="1"/>
</dbReference>
<keyword evidence="2" id="KW-0805">Transcription regulation</keyword>
<dbReference type="InterPro" id="IPR013324">
    <property type="entry name" value="RNA_pol_sigma_r3/r4-like"/>
</dbReference>
<evidence type="ECO:0000313" key="10">
    <source>
        <dbReference type="Proteomes" id="UP000595847"/>
    </source>
</evidence>
<organism evidence="8 10">
    <name type="scientific">Brevibacillus composti</name>
    <dbReference type="NCBI Taxonomy" id="2796470"/>
    <lineage>
        <taxon>Bacteria</taxon>
        <taxon>Bacillati</taxon>
        <taxon>Bacillota</taxon>
        <taxon>Bacilli</taxon>
        <taxon>Bacillales</taxon>
        <taxon>Paenibacillaceae</taxon>
        <taxon>Brevibacillus</taxon>
    </lineage>
</organism>
<dbReference type="SUPFAM" id="SSF88659">
    <property type="entry name" value="Sigma3 and sigma4 domains of RNA polymerase sigma factors"/>
    <property type="match status" value="1"/>
</dbReference>
<dbReference type="InterPro" id="IPR014284">
    <property type="entry name" value="RNA_pol_sigma-70_dom"/>
</dbReference>
<feature type="domain" description="RNA polymerase sigma-70 region 4" evidence="7">
    <location>
        <begin position="127"/>
        <end position="175"/>
    </location>
</feature>